<feature type="transmembrane region" description="Helical" evidence="1">
    <location>
        <begin position="112"/>
        <end position="129"/>
    </location>
</feature>
<feature type="transmembrane region" description="Helical" evidence="1">
    <location>
        <begin position="79"/>
        <end position="106"/>
    </location>
</feature>
<accession>C5MDD4</accession>
<name>C5MDD4_CANTT</name>
<dbReference type="KEGG" id="ctp:CTRG_04235"/>
<keyword evidence="1" id="KW-1133">Transmembrane helix</keyword>
<keyword evidence="3" id="KW-1185">Reference proteome</keyword>
<dbReference type="AlphaFoldDB" id="C5MDD4"/>
<dbReference type="RefSeq" id="XP_002549938.1">
    <property type="nucleotide sequence ID" value="XM_002549892.1"/>
</dbReference>
<keyword evidence="1" id="KW-0472">Membrane</keyword>
<organism evidence="2 3">
    <name type="scientific">Candida tropicalis (strain ATCC MYA-3404 / T1)</name>
    <name type="common">Yeast</name>
    <dbReference type="NCBI Taxonomy" id="294747"/>
    <lineage>
        <taxon>Eukaryota</taxon>
        <taxon>Fungi</taxon>
        <taxon>Dikarya</taxon>
        <taxon>Ascomycota</taxon>
        <taxon>Saccharomycotina</taxon>
        <taxon>Pichiomycetes</taxon>
        <taxon>Debaryomycetaceae</taxon>
        <taxon>Candida/Lodderomyces clade</taxon>
        <taxon>Candida</taxon>
    </lineage>
</organism>
<dbReference type="HOGENOM" id="CLU_1805926_0_0_1"/>
<reference evidence="2 3" key="1">
    <citation type="journal article" date="2009" name="Nature">
        <title>Evolution of pathogenicity and sexual reproduction in eight Candida genomes.</title>
        <authorList>
            <person name="Butler G."/>
            <person name="Rasmussen M.D."/>
            <person name="Lin M.F."/>
            <person name="Santos M.A."/>
            <person name="Sakthikumar S."/>
            <person name="Munro C.A."/>
            <person name="Rheinbay E."/>
            <person name="Grabherr M."/>
            <person name="Forche A."/>
            <person name="Reedy J.L."/>
            <person name="Agrafioti I."/>
            <person name="Arnaud M.B."/>
            <person name="Bates S."/>
            <person name="Brown A.J."/>
            <person name="Brunke S."/>
            <person name="Costanzo M.C."/>
            <person name="Fitzpatrick D.A."/>
            <person name="de Groot P.W."/>
            <person name="Harris D."/>
            <person name="Hoyer L.L."/>
            <person name="Hube B."/>
            <person name="Klis F.M."/>
            <person name="Kodira C."/>
            <person name="Lennard N."/>
            <person name="Logue M.E."/>
            <person name="Martin R."/>
            <person name="Neiman A.M."/>
            <person name="Nikolaou E."/>
            <person name="Quail M.A."/>
            <person name="Quinn J."/>
            <person name="Santos M.C."/>
            <person name="Schmitzberger F.F."/>
            <person name="Sherlock G."/>
            <person name="Shah P."/>
            <person name="Silverstein K.A."/>
            <person name="Skrzypek M.S."/>
            <person name="Soll D."/>
            <person name="Staggs R."/>
            <person name="Stansfield I."/>
            <person name="Stumpf M.P."/>
            <person name="Sudbery P.E."/>
            <person name="Srikantha T."/>
            <person name="Zeng Q."/>
            <person name="Berman J."/>
            <person name="Berriman M."/>
            <person name="Heitman J."/>
            <person name="Gow N.A."/>
            <person name="Lorenz M.C."/>
            <person name="Birren B.W."/>
            <person name="Kellis M."/>
            <person name="Cuomo C.A."/>
        </authorList>
    </citation>
    <scope>NUCLEOTIDE SEQUENCE [LARGE SCALE GENOMIC DNA]</scope>
    <source>
        <strain evidence="3">ATCC MYA-3404 / T1</strain>
    </source>
</reference>
<evidence type="ECO:0008006" key="4">
    <source>
        <dbReference type="Google" id="ProtNLM"/>
    </source>
</evidence>
<evidence type="ECO:0000256" key="1">
    <source>
        <dbReference type="SAM" id="Phobius"/>
    </source>
</evidence>
<evidence type="ECO:0000313" key="2">
    <source>
        <dbReference type="EMBL" id="EER32564.1"/>
    </source>
</evidence>
<keyword evidence="1" id="KW-0812">Transmembrane</keyword>
<dbReference type="VEuPathDB" id="FungiDB:CTRG_04235"/>
<evidence type="ECO:0000313" key="3">
    <source>
        <dbReference type="Proteomes" id="UP000002037"/>
    </source>
</evidence>
<dbReference type="EMBL" id="GG692399">
    <property type="protein sequence ID" value="EER32564.1"/>
    <property type="molecule type" value="Genomic_DNA"/>
</dbReference>
<dbReference type="GeneID" id="8298783"/>
<sequence>MVQFLWELLIKHKIFEPNICKSFSSICYSQQQLKQVNLCNYFNLNLIFLFLNHPSEHHHLPVCLFESPSFPINFTSNNFLTIFFFSFFFFSLLFLLTFFSLYIIILTKVVEGVLIIYLFQLFLFTLVSISQKRRKISCLYYTH</sequence>
<gene>
    <name evidence="2" type="ORF">CTRG_04235</name>
</gene>
<protein>
    <recommendedName>
        <fullName evidence="4">Transmembrane protein</fullName>
    </recommendedName>
</protein>
<proteinExistence type="predicted"/>
<dbReference type="Proteomes" id="UP000002037">
    <property type="component" value="Unassembled WGS sequence"/>
</dbReference>